<proteinExistence type="predicted"/>
<dbReference type="AlphaFoldDB" id="D7P5P3"/>
<accession>D7P5P3</accession>
<organism evidence="1">
    <name type="scientific">Hyposoter didymator</name>
    <name type="common">Parasitoid wasp</name>
    <name type="synonym">Ichneumon didymator</name>
    <dbReference type="NCBI Taxonomy" id="260305"/>
    <lineage>
        <taxon>Eukaryota</taxon>
        <taxon>Metazoa</taxon>
        <taxon>Ecdysozoa</taxon>
        <taxon>Arthropoda</taxon>
        <taxon>Hexapoda</taxon>
        <taxon>Insecta</taxon>
        <taxon>Pterygota</taxon>
        <taxon>Neoptera</taxon>
        <taxon>Endopterygota</taxon>
        <taxon>Hymenoptera</taxon>
        <taxon>Apocrita</taxon>
        <taxon>Ichneumonoidea</taxon>
        <taxon>Ichneumonidae</taxon>
        <taxon>Campopleginae</taxon>
        <taxon>Dusona group</taxon>
        <taxon>Hyposoter</taxon>
    </lineage>
</organism>
<protein>
    <submittedName>
        <fullName evidence="1">Uncharacterized protein U15</fullName>
    </submittedName>
</protein>
<sequence length="410" mass="45817">METIMFLASGSVALTQIIRKCLEVPGPRKIPKPTDVTPLSLSDENSESIFHARTYFNKQRETPIQPVIAIEELDTPCVTTHDCTVRFGDGFACLNLDTPVRMHITVEDVAKSVIFGGNNEKPRADDADVARSLVFGGDVKPSVKNEVKNCKRCVPVGKSRRVIKCNPLTSIAVCSSVFSPQTNRFDAHWVCESLYPEMFTEDPETGDITKCRACGADENRGRLIHEVSRLPWDKHYERHGLYDPLDSLKCECYPFPFSPEEAETKRSLYAGNILLLPPTSTCRRSNCAPGRPHMSDPQACDCPAGYVSCPILFHKNNKALHERLCWGSYVRNTRDHPMPSCVRDPCMPHAKMDPSTGTCVANDGDVTVVNDKNIFPNAPWGVPIKRKQTIICGTDMEAPLKKKKYIELKY</sequence>
<gene>
    <name evidence="1" type="primary">U15</name>
</gene>
<name>D7P5P3_HYPDD</name>
<dbReference type="EMBL" id="GQ923583">
    <property type="protein sequence ID" value="ADI40477.1"/>
    <property type="molecule type" value="Genomic_DNA"/>
</dbReference>
<reference evidence="1" key="1">
    <citation type="journal article" date="2010" name="PLoS Pathog.">
        <title>Analysis of virion structural components reveals vestiges of the ancestral ichnovirus genome.</title>
        <authorList>
            <person name="Volkoff A.-N."/>
            <person name="Jouan V."/>
            <person name="Urbach S."/>
            <person name="Samain S."/>
            <person name="Bergoin M."/>
            <person name="Wincker P."/>
            <person name="Demettre E."/>
            <person name="Cousserans F."/>
            <person name="Provost B."/>
            <person name="Coulibaly F."/>
            <person name="Legeai F."/>
            <person name="Beliveau C."/>
            <person name="Cusson M."/>
            <person name="Gyapay G."/>
            <person name="Drezen J.-M."/>
        </authorList>
    </citation>
    <scope>NUCLEOTIDE SEQUENCE</scope>
</reference>
<evidence type="ECO:0000313" key="1">
    <source>
        <dbReference type="EMBL" id="ADI40477.1"/>
    </source>
</evidence>